<reference evidence="2" key="1">
    <citation type="submission" date="2014-07" db="EMBL/GenBank/DDBJ databases">
        <authorList>
            <person name="Martin A.A"/>
            <person name="De Silva N."/>
        </authorList>
    </citation>
    <scope>NUCLEOTIDE SEQUENCE</scope>
</reference>
<dbReference type="GO" id="GO:0044774">
    <property type="term" value="P:mitotic DNA integrity checkpoint signaling"/>
    <property type="evidence" value="ECO:0007669"/>
    <property type="project" value="TreeGrafter"/>
</dbReference>
<dbReference type="GO" id="GO:0046975">
    <property type="term" value="F:histone H3K36 methyltransferase activity"/>
    <property type="evidence" value="ECO:0007669"/>
    <property type="project" value="TreeGrafter"/>
</dbReference>
<dbReference type="Gene3D" id="1.10.10.1450">
    <property type="match status" value="1"/>
</dbReference>
<organism evidence="2 3">
    <name type="scientific">Strongyloides venezuelensis</name>
    <name type="common">Threadworm</name>
    <dbReference type="NCBI Taxonomy" id="75913"/>
    <lineage>
        <taxon>Eukaryota</taxon>
        <taxon>Metazoa</taxon>
        <taxon>Ecdysozoa</taxon>
        <taxon>Nematoda</taxon>
        <taxon>Chromadorea</taxon>
        <taxon>Rhabditida</taxon>
        <taxon>Tylenchina</taxon>
        <taxon>Panagrolaimomorpha</taxon>
        <taxon>Strongyloidoidea</taxon>
        <taxon>Strongyloididae</taxon>
        <taxon>Strongyloides</taxon>
    </lineage>
</organism>
<dbReference type="GO" id="GO:0000729">
    <property type="term" value="P:DNA double-strand break processing"/>
    <property type="evidence" value="ECO:0007669"/>
    <property type="project" value="TreeGrafter"/>
</dbReference>
<dbReference type="GO" id="GO:0044547">
    <property type="term" value="F:DNA topoisomerase binding"/>
    <property type="evidence" value="ECO:0007669"/>
    <property type="project" value="TreeGrafter"/>
</dbReference>
<reference evidence="3" key="2">
    <citation type="submission" date="2015-08" db="UniProtKB">
        <authorList>
            <consortium name="WormBaseParasite"/>
        </authorList>
    </citation>
    <scope>IDENTIFICATION</scope>
</reference>
<dbReference type="GO" id="GO:0006303">
    <property type="term" value="P:double-strand break repair via nonhomologous end joining"/>
    <property type="evidence" value="ECO:0007669"/>
    <property type="project" value="TreeGrafter"/>
</dbReference>
<name>A0A0K0G1C8_STRVS</name>
<dbReference type="GO" id="GO:0000014">
    <property type="term" value="F:single-stranded DNA endodeoxyribonuclease activity"/>
    <property type="evidence" value="ECO:0007669"/>
    <property type="project" value="TreeGrafter"/>
</dbReference>
<sequence>MVTKQEIRIIFLYEFKKGTNAAKTAENINIVFGEGFVNPLTVQRWFKRFREGNEDLENEDQRKIKADSQQTVRRISEDLGISKNTVCHHLKQIGKTKNLAPTDFHFFKNLNQFLKDKVFKDEESIKIVFEEFIASREANFYANGINKLVSRWEQCVEANDEYF</sequence>
<dbReference type="PANTHER" id="PTHR46060:SF2">
    <property type="entry name" value="HISTONE-LYSINE N-METHYLTRANSFERASE SETMAR"/>
    <property type="match status" value="1"/>
</dbReference>
<dbReference type="GO" id="GO:0015074">
    <property type="term" value="P:DNA integration"/>
    <property type="evidence" value="ECO:0007669"/>
    <property type="project" value="TreeGrafter"/>
</dbReference>
<dbReference type="GO" id="GO:0042800">
    <property type="term" value="F:histone H3K4 methyltransferase activity"/>
    <property type="evidence" value="ECO:0007669"/>
    <property type="project" value="TreeGrafter"/>
</dbReference>
<dbReference type="GO" id="GO:0003690">
    <property type="term" value="F:double-stranded DNA binding"/>
    <property type="evidence" value="ECO:0007669"/>
    <property type="project" value="TreeGrafter"/>
</dbReference>
<dbReference type="GO" id="GO:0005634">
    <property type="term" value="C:nucleus"/>
    <property type="evidence" value="ECO:0007669"/>
    <property type="project" value="TreeGrafter"/>
</dbReference>
<dbReference type="InterPro" id="IPR036397">
    <property type="entry name" value="RNaseH_sf"/>
</dbReference>
<dbReference type="GO" id="GO:0000793">
    <property type="term" value="C:condensed chromosome"/>
    <property type="evidence" value="ECO:0007669"/>
    <property type="project" value="TreeGrafter"/>
</dbReference>
<dbReference type="STRING" id="75913.A0A0K0G1C8"/>
<evidence type="ECO:0000259" key="1">
    <source>
        <dbReference type="Pfam" id="PF17906"/>
    </source>
</evidence>
<dbReference type="InterPro" id="IPR052709">
    <property type="entry name" value="Transposase-MT_Hybrid"/>
</dbReference>
<dbReference type="PANTHER" id="PTHR46060">
    <property type="entry name" value="MARINER MOS1 TRANSPOSASE-LIKE PROTEIN"/>
    <property type="match status" value="1"/>
</dbReference>
<evidence type="ECO:0000313" key="2">
    <source>
        <dbReference type="Proteomes" id="UP000035680"/>
    </source>
</evidence>
<evidence type="ECO:0000313" key="3">
    <source>
        <dbReference type="WBParaSite" id="SVE_1851800.1"/>
    </source>
</evidence>
<protein>
    <submittedName>
        <fullName evidence="3">HTH_48 domain-containing protein</fullName>
    </submittedName>
</protein>
<dbReference type="GO" id="GO:0031297">
    <property type="term" value="P:replication fork processing"/>
    <property type="evidence" value="ECO:0007669"/>
    <property type="project" value="TreeGrafter"/>
</dbReference>
<keyword evidence="2" id="KW-1185">Reference proteome</keyword>
<accession>A0A0K0G1C8</accession>
<dbReference type="Gene3D" id="3.30.420.10">
    <property type="entry name" value="Ribonuclease H-like superfamily/Ribonuclease H"/>
    <property type="match status" value="1"/>
</dbReference>
<dbReference type="Pfam" id="PF17906">
    <property type="entry name" value="HTH_48"/>
    <property type="match status" value="1"/>
</dbReference>
<proteinExistence type="predicted"/>
<dbReference type="AlphaFoldDB" id="A0A0K0G1C8"/>
<feature type="domain" description="Mos1 transposase HTH" evidence="1">
    <location>
        <begin position="4"/>
        <end position="53"/>
    </location>
</feature>
<dbReference type="Proteomes" id="UP000035680">
    <property type="component" value="Unassembled WGS sequence"/>
</dbReference>
<dbReference type="GO" id="GO:0003697">
    <property type="term" value="F:single-stranded DNA binding"/>
    <property type="evidence" value="ECO:0007669"/>
    <property type="project" value="TreeGrafter"/>
</dbReference>
<dbReference type="GO" id="GO:0035861">
    <property type="term" value="C:site of double-strand break"/>
    <property type="evidence" value="ECO:0007669"/>
    <property type="project" value="TreeGrafter"/>
</dbReference>
<dbReference type="InterPro" id="IPR041426">
    <property type="entry name" value="Mos1_HTH"/>
</dbReference>
<dbReference type="WBParaSite" id="SVE_1851800.1">
    <property type="protein sequence ID" value="SVE_1851800.1"/>
    <property type="gene ID" value="SVE_1851800"/>
</dbReference>